<dbReference type="PANTHER" id="PTHR34039">
    <property type="entry name" value="UPF0102 PROTEIN YRAN"/>
    <property type="match status" value="1"/>
</dbReference>
<sequence>MDDRGKAPHGLSKSTGDQSGDGGRDIITGKRSSRLSRKQAEKRGRTAEFWAAFYLQIKGYRILARRYRTPVGELDLVARRGDTLVFIEVKARQDLALGMEAISHNQRRRLHRAALAFITRQPEFHAFALRFDAIIIRPFSLPHHIVDAWQSASVGDL</sequence>
<name>A0A5A7MND6_9PROT</name>
<reference evidence="6 7" key="1">
    <citation type="submission" date="2019-09" db="EMBL/GenBank/DDBJ databases">
        <title>NBRP : Genome information of microbial organism related human and environment.</title>
        <authorList>
            <person name="Hattori M."/>
            <person name="Oshima K."/>
            <person name="Inaba H."/>
            <person name="Suda W."/>
            <person name="Sakamoto M."/>
            <person name="Iino T."/>
            <person name="Kitahara M."/>
            <person name="Oshida Y."/>
            <person name="Iida T."/>
            <person name="Kudo T."/>
            <person name="Itoh T."/>
            <person name="Ohkuma M."/>
        </authorList>
    </citation>
    <scope>NUCLEOTIDE SEQUENCE [LARGE SCALE GENOMIC DNA]</scope>
    <source>
        <strain evidence="4 6">Hi-2</strain>
        <strain evidence="5 7">Mie-1</strain>
    </source>
</reference>
<dbReference type="Proteomes" id="UP000325187">
    <property type="component" value="Unassembled WGS sequence"/>
</dbReference>
<comment type="similarity">
    <text evidence="1 2">Belongs to the UPF0102 family.</text>
</comment>
<keyword evidence="7" id="KW-1185">Reference proteome</keyword>
<organism evidence="4 6">
    <name type="scientific">Iodidimonas gelatinilytica</name>
    <dbReference type="NCBI Taxonomy" id="1236966"/>
    <lineage>
        <taxon>Bacteria</taxon>
        <taxon>Pseudomonadati</taxon>
        <taxon>Pseudomonadota</taxon>
        <taxon>Alphaproteobacteria</taxon>
        <taxon>Iodidimonadales</taxon>
        <taxon>Iodidimonadaceae</taxon>
        <taxon>Iodidimonas</taxon>
    </lineage>
</organism>
<gene>
    <name evidence="4" type="ORF">JCM17844_11140</name>
    <name evidence="5" type="ORF">JCM17845_22450</name>
</gene>
<evidence type="ECO:0000313" key="4">
    <source>
        <dbReference type="EMBL" id="GEQ97477.1"/>
    </source>
</evidence>
<dbReference type="PANTHER" id="PTHR34039:SF1">
    <property type="entry name" value="UPF0102 PROTEIN YRAN"/>
    <property type="match status" value="1"/>
</dbReference>
<dbReference type="InterPro" id="IPR011335">
    <property type="entry name" value="Restrct_endonuc-II-like"/>
</dbReference>
<dbReference type="InterPro" id="IPR003509">
    <property type="entry name" value="UPF0102_YraN-like"/>
</dbReference>
<dbReference type="HAMAP" id="MF_00048">
    <property type="entry name" value="UPF0102"/>
    <property type="match status" value="1"/>
</dbReference>
<dbReference type="Proteomes" id="UP000322084">
    <property type="component" value="Unassembled WGS sequence"/>
</dbReference>
<feature type="region of interest" description="Disordered" evidence="3">
    <location>
        <begin position="1"/>
        <end position="40"/>
    </location>
</feature>
<dbReference type="RefSeq" id="WP_149999952.1">
    <property type="nucleotide sequence ID" value="NZ_BKCL01000003.1"/>
</dbReference>
<accession>A0A5A7MND6</accession>
<protein>
    <recommendedName>
        <fullName evidence="2">UPF0102 protein JCM17844_11140</fullName>
    </recommendedName>
</protein>
<evidence type="ECO:0000256" key="3">
    <source>
        <dbReference type="SAM" id="MobiDB-lite"/>
    </source>
</evidence>
<evidence type="ECO:0000256" key="1">
    <source>
        <dbReference type="ARBA" id="ARBA00006738"/>
    </source>
</evidence>
<dbReference type="NCBIfam" id="NF009150">
    <property type="entry name" value="PRK12497.1-3"/>
    <property type="match status" value="1"/>
</dbReference>
<accession>A0A5A7N023</accession>
<dbReference type="Gene3D" id="3.40.1350.10">
    <property type="match status" value="1"/>
</dbReference>
<dbReference type="AlphaFoldDB" id="A0A5A7MND6"/>
<proteinExistence type="inferred from homology"/>
<dbReference type="GO" id="GO:0003676">
    <property type="term" value="F:nucleic acid binding"/>
    <property type="evidence" value="ECO:0007669"/>
    <property type="project" value="InterPro"/>
</dbReference>
<dbReference type="InterPro" id="IPR011856">
    <property type="entry name" value="tRNA_endonuc-like_dom_sf"/>
</dbReference>
<comment type="caution">
    <text evidence="4">The sequence shown here is derived from an EMBL/GenBank/DDBJ whole genome shotgun (WGS) entry which is preliminary data.</text>
</comment>
<dbReference type="EMBL" id="BKCL01000003">
    <property type="protein sequence ID" value="GEQ97477.1"/>
    <property type="molecule type" value="Genomic_DNA"/>
</dbReference>
<dbReference type="Pfam" id="PF02021">
    <property type="entry name" value="UPF0102"/>
    <property type="match status" value="1"/>
</dbReference>
<evidence type="ECO:0000313" key="5">
    <source>
        <dbReference type="EMBL" id="GER01622.1"/>
    </source>
</evidence>
<dbReference type="SUPFAM" id="SSF52980">
    <property type="entry name" value="Restriction endonuclease-like"/>
    <property type="match status" value="1"/>
</dbReference>
<evidence type="ECO:0000313" key="6">
    <source>
        <dbReference type="Proteomes" id="UP000322084"/>
    </source>
</evidence>
<dbReference type="EMBL" id="BKCM01000011">
    <property type="protein sequence ID" value="GER01622.1"/>
    <property type="molecule type" value="Genomic_DNA"/>
</dbReference>
<evidence type="ECO:0000313" key="7">
    <source>
        <dbReference type="Proteomes" id="UP000325187"/>
    </source>
</evidence>
<evidence type="ECO:0000256" key="2">
    <source>
        <dbReference type="HAMAP-Rule" id="MF_00048"/>
    </source>
</evidence>
<dbReference type="NCBIfam" id="NF009151">
    <property type="entry name" value="PRK12497.1-5"/>
    <property type="match status" value="1"/>
</dbReference>